<evidence type="ECO:0000256" key="1">
    <source>
        <dbReference type="ARBA" id="ARBA00004141"/>
    </source>
</evidence>
<name>A0A7X0LV63_9BACI</name>
<dbReference type="GO" id="GO:0016787">
    <property type="term" value="F:hydrolase activity"/>
    <property type="evidence" value="ECO:0007669"/>
    <property type="project" value="UniProtKB-KW"/>
</dbReference>
<evidence type="ECO:0000313" key="6">
    <source>
        <dbReference type="EMBL" id="MBB6445195.1"/>
    </source>
</evidence>
<dbReference type="InterPro" id="IPR007300">
    <property type="entry name" value="CidB/LrgB"/>
</dbReference>
<keyword evidence="6" id="KW-0378">Hydrolase</keyword>
<reference evidence="6 7" key="1">
    <citation type="submission" date="2020-08" db="EMBL/GenBank/DDBJ databases">
        <title>Genomic Encyclopedia of Type Strains, Phase IV (KMG-IV): sequencing the most valuable type-strain genomes for metagenomic binning, comparative biology and taxonomic classification.</title>
        <authorList>
            <person name="Goeker M."/>
        </authorList>
    </citation>
    <scope>NUCLEOTIDE SEQUENCE [LARGE SCALE GENOMIC DNA]</scope>
    <source>
        <strain evidence="6 7">DSM 5391</strain>
    </source>
</reference>
<gene>
    <name evidence="6" type="ORF">HNR53_001813</name>
</gene>
<dbReference type="RefSeq" id="WP_246439467.1">
    <property type="nucleotide sequence ID" value="NZ_JACHGK010000005.1"/>
</dbReference>
<keyword evidence="7" id="KW-1185">Reference proteome</keyword>
<evidence type="ECO:0000256" key="5">
    <source>
        <dbReference type="SAM" id="Phobius"/>
    </source>
</evidence>
<dbReference type="Pfam" id="PF04172">
    <property type="entry name" value="LrgB"/>
    <property type="match status" value="1"/>
</dbReference>
<feature type="transmembrane region" description="Helical" evidence="5">
    <location>
        <begin position="51"/>
        <end position="68"/>
    </location>
</feature>
<keyword evidence="3 5" id="KW-1133">Transmembrane helix</keyword>
<dbReference type="PANTHER" id="PTHR30249">
    <property type="entry name" value="PUTATIVE SEROTONIN TRANSPORTER"/>
    <property type="match status" value="1"/>
</dbReference>
<dbReference type="Proteomes" id="UP000531594">
    <property type="component" value="Unassembled WGS sequence"/>
</dbReference>
<sequence length="219" mass="23373">MTVAVYLLSIKLSSKFPSPFTTPVFFSTLIIIIFLMFSGISYHDYQLARDIMTFLLGPATVALAVPLYKHRSILFQNLIPAFAGLFAGSITTVLAAVLLAKILKLANWISLSLSIKSITIPVAAEVAKIIGADSVLVAAIVMITGMIGAMFGPWFLNKCHVYHPFARGISMGTIAHGIGTAEAAREGELQGAVSGVAMGLAAIFTAIIIPFVMPFLFHV</sequence>
<evidence type="ECO:0000313" key="7">
    <source>
        <dbReference type="Proteomes" id="UP000531594"/>
    </source>
</evidence>
<dbReference type="AlphaFoldDB" id="A0A7X0LV63"/>
<evidence type="ECO:0000256" key="4">
    <source>
        <dbReference type="ARBA" id="ARBA00023136"/>
    </source>
</evidence>
<keyword evidence="2 5" id="KW-0812">Transmembrane</keyword>
<feature type="transmembrane region" description="Helical" evidence="5">
    <location>
        <begin position="74"/>
        <end position="100"/>
    </location>
</feature>
<proteinExistence type="predicted"/>
<comment type="subcellular location">
    <subcellularLocation>
        <location evidence="1">Membrane</location>
        <topology evidence="1">Multi-pass membrane protein</topology>
    </subcellularLocation>
</comment>
<keyword evidence="4 5" id="KW-0472">Membrane</keyword>
<dbReference type="EMBL" id="JACHGK010000005">
    <property type="protein sequence ID" value="MBB6445195.1"/>
    <property type="molecule type" value="Genomic_DNA"/>
</dbReference>
<protein>
    <submittedName>
        <fullName evidence="6">Putative effector of murein hydrolase</fullName>
    </submittedName>
</protein>
<evidence type="ECO:0000256" key="2">
    <source>
        <dbReference type="ARBA" id="ARBA00022692"/>
    </source>
</evidence>
<dbReference type="PANTHER" id="PTHR30249:SF0">
    <property type="entry name" value="PLASTIDAL GLYCOLATE_GLYCERATE TRANSLOCATOR 1, CHLOROPLASTIC"/>
    <property type="match status" value="1"/>
</dbReference>
<feature type="transmembrane region" description="Helical" evidence="5">
    <location>
        <begin position="135"/>
        <end position="156"/>
    </location>
</feature>
<comment type="caution">
    <text evidence="6">The sequence shown here is derived from an EMBL/GenBank/DDBJ whole genome shotgun (WGS) entry which is preliminary data.</text>
</comment>
<feature type="transmembrane region" description="Helical" evidence="5">
    <location>
        <begin position="196"/>
        <end position="217"/>
    </location>
</feature>
<feature type="transmembrane region" description="Helical" evidence="5">
    <location>
        <begin position="20"/>
        <end position="39"/>
    </location>
</feature>
<organism evidence="6 7">
    <name type="scientific">Bacillus benzoevorans</name>
    <dbReference type="NCBI Taxonomy" id="1456"/>
    <lineage>
        <taxon>Bacteria</taxon>
        <taxon>Bacillati</taxon>
        <taxon>Bacillota</taxon>
        <taxon>Bacilli</taxon>
        <taxon>Bacillales</taxon>
        <taxon>Bacillaceae</taxon>
        <taxon>Bacillus</taxon>
    </lineage>
</organism>
<accession>A0A7X0LV63</accession>
<evidence type="ECO:0000256" key="3">
    <source>
        <dbReference type="ARBA" id="ARBA00022989"/>
    </source>
</evidence>
<dbReference type="GO" id="GO:0016020">
    <property type="term" value="C:membrane"/>
    <property type="evidence" value="ECO:0007669"/>
    <property type="project" value="UniProtKB-SubCell"/>
</dbReference>